<feature type="region of interest" description="Disordered" evidence="1">
    <location>
        <begin position="66"/>
        <end position="110"/>
    </location>
</feature>
<reference evidence="2 3" key="1">
    <citation type="submission" date="2016-03" db="EMBL/GenBank/DDBJ databases">
        <title>Comparative genomics of the ectomycorrhizal sister species Rhizopogon vinicolor and Rhizopogon vesiculosus (Basidiomycota: Boletales) reveals a divergence of the mating type B locus.</title>
        <authorList>
            <person name="Mujic A.B."/>
            <person name="Kuo A."/>
            <person name="Tritt A."/>
            <person name="Lipzen A."/>
            <person name="Chen C."/>
            <person name="Johnson J."/>
            <person name="Sharma A."/>
            <person name="Barry K."/>
            <person name="Grigoriev I.V."/>
            <person name="Spatafora J.W."/>
        </authorList>
    </citation>
    <scope>NUCLEOTIDE SEQUENCE [LARGE SCALE GENOMIC DNA]</scope>
    <source>
        <strain evidence="2 3">AM-OR11-056</strain>
    </source>
</reference>
<dbReference type="AlphaFoldDB" id="A0A1J8QSK7"/>
<evidence type="ECO:0000313" key="2">
    <source>
        <dbReference type="EMBL" id="OJA12394.1"/>
    </source>
</evidence>
<organism evidence="2 3">
    <name type="scientific">Rhizopogon vesiculosus</name>
    <dbReference type="NCBI Taxonomy" id="180088"/>
    <lineage>
        <taxon>Eukaryota</taxon>
        <taxon>Fungi</taxon>
        <taxon>Dikarya</taxon>
        <taxon>Basidiomycota</taxon>
        <taxon>Agaricomycotina</taxon>
        <taxon>Agaricomycetes</taxon>
        <taxon>Agaricomycetidae</taxon>
        <taxon>Boletales</taxon>
        <taxon>Suillineae</taxon>
        <taxon>Rhizopogonaceae</taxon>
        <taxon>Rhizopogon</taxon>
    </lineage>
</organism>
<name>A0A1J8QSK7_9AGAM</name>
<dbReference type="Proteomes" id="UP000183567">
    <property type="component" value="Unassembled WGS sequence"/>
</dbReference>
<protein>
    <submittedName>
        <fullName evidence="2">Uncharacterized protein</fullName>
    </submittedName>
</protein>
<sequence>MQGDNPNLAVRPDFMSDKHQEAHQQLINEGLTEEQAARTLASLWTISNNTAKVEWADRLEHATAERLRAEEADEQRRQTLKDEEDAARIEERKKNKNHHTSRCPHHDACC</sequence>
<proteinExistence type="predicted"/>
<accession>A0A1J8QSK7</accession>
<keyword evidence="3" id="KW-1185">Reference proteome</keyword>
<dbReference type="STRING" id="180088.A0A1J8QSK7"/>
<comment type="caution">
    <text evidence="2">The sequence shown here is derived from an EMBL/GenBank/DDBJ whole genome shotgun (WGS) entry which is preliminary data.</text>
</comment>
<feature type="compositionally biased region" description="Basic residues" evidence="1">
    <location>
        <begin position="94"/>
        <end position="103"/>
    </location>
</feature>
<feature type="compositionally biased region" description="Basic and acidic residues" evidence="1">
    <location>
        <begin position="66"/>
        <end position="93"/>
    </location>
</feature>
<dbReference type="OrthoDB" id="2688210at2759"/>
<dbReference type="EMBL" id="LVVM01004680">
    <property type="protein sequence ID" value="OJA12394.1"/>
    <property type="molecule type" value="Genomic_DNA"/>
</dbReference>
<evidence type="ECO:0000313" key="3">
    <source>
        <dbReference type="Proteomes" id="UP000183567"/>
    </source>
</evidence>
<gene>
    <name evidence="2" type="ORF">AZE42_09107</name>
</gene>
<evidence type="ECO:0000256" key="1">
    <source>
        <dbReference type="SAM" id="MobiDB-lite"/>
    </source>
</evidence>